<evidence type="ECO:0000313" key="2">
    <source>
        <dbReference type="EMBL" id="MCL6293416.1"/>
    </source>
</evidence>
<keyword evidence="2" id="KW-0808">Transferase</keyword>
<name>A0ABT0Q8V9_9FLAO</name>
<dbReference type="PANTHER" id="PTHR32026:SF10">
    <property type="entry name" value="METHYLTRANSFERASE-LIKE PROTEIN 24-RELATED"/>
    <property type="match status" value="1"/>
</dbReference>
<dbReference type="InterPro" id="IPR026913">
    <property type="entry name" value="METTL24"/>
</dbReference>
<dbReference type="InterPro" id="IPR006342">
    <property type="entry name" value="FkbM_mtfrase"/>
</dbReference>
<protein>
    <submittedName>
        <fullName evidence="2">FkbM family methyltransferase</fullName>
    </submittedName>
</protein>
<keyword evidence="3" id="KW-1185">Reference proteome</keyword>
<dbReference type="EMBL" id="JAMFLZ010000001">
    <property type="protein sequence ID" value="MCL6293416.1"/>
    <property type="molecule type" value="Genomic_DNA"/>
</dbReference>
<feature type="domain" description="Methyltransferase FkbM" evidence="1">
    <location>
        <begin position="73"/>
        <end position="216"/>
    </location>
</feature>
<dbReference type="Pfam" id="PF05050">
    <property type="entry name" value="Methyltransf_21"/>
    <property type="match status" value="1"/>
</dbReference>
<evidence type="ECO:0000259" key="1">
    <source>
        <dbReference type="Pfam" id="PF05050"/>
    </source>
</evidence>
<comment type="caution">
    <text evidence="2">The sequence shown here is derived from an EMBL/GenBank/DDBJ whole genome shotgun (WGS) entry which is preliminary data.</text>
</comment>
<dbReference type="PANTHER" id="PTHR32026">
    <property type="entry name" value="METHYLTRANSFERASE-LIKE PROTEIN 24"/>
    <property type="match status" value="1"/>
</dbReference>
<dbReference type="GO" id="GO:0008168">
    <property type="term" value="F:methyltransferase activity"/>
    <property type="evidence" value="ECO:0007669"/>
    <property type="project" value="UniProtKB-KW"/>
</dbReference>
<dbReference type="GO" id="GO:0032259">
    <property type="term" value="P:methylation"/>
    <property type="evidence" value="ECO:0007669"/>
    <property type="project" value="UniProtKB-KW"/>
</dbReference>
<dbReference type="NCBIfam" id="TIGR01444">
    <property type="entry name" value="fkbM_fam"/>
    <property type="match status" value="1"/>
</dbReference>
<accession>A0ABT0Q8V9</accession>
<gene>
    <name evidence="2" type="ORF">M3P09_00275</name>
</gene>
<dbReference type="SUPFAM" id="SSF53335">
    <property type="entry name" value="S-adenosyl-L-methionine-dependent methyltransferases"/>
    <property type="match status" value="1"/>
</dbReference>
<dbReference type="Gene3D" id="3.40.50.150">
    <property type="entry name" value="Vaccinia Virus protein VP39"/>
    <property type="match status" value="1"/>
</dbReference>
<organism evidence="2 3">
    <name type="scientific">Jejuia spongiicola</name>
    <dbReference type="NCBI Taxonomy" id="2942207"/>
    <lineage>
        <taxon>Bacteria</taxon>
        <taxon>Pseudomonadati</taxon>
        <taxon>Bacteroidota</taxon>
        <taxon>Flavobacteriia</taxon>
        <taxon>Flavobacteriales</taxon>
        <taxon>Flavobacteriaceae</taxon>
        <taxon>Jejuia</taxon>
    </lineage>
</organism>
<evidence type="ECO:0000313" key="3">
    <source>
        <dbReference type="Proteomes" id="UP001165381"/>
    </source>
</evidence>
<dbReference type="InterPro" id="IPR029063">
    <property type="entry name" value="SAM-dependent_MTases_sf"/>
</dbReference>
<sequence>MIAKIKKKIKKKIISLTRPVGHLKRNVECPNKWYGGDYTGFYVCPNLLNNQSIVYSFGIGEDISFDKAIINSHKCKVFGFDPTPKSINWVNAQSTPVNFNFNNFGIGINTEDTLFYLPANKEHVSGSLKKHSNVTDKKSVKVHMKSFQDITSLLGHKKIDLLKMDIEGAEYDVIESILKSDVVIDQILIEFHDRFFDDKTPKSLKSVNLLRAKGYEIFAVSDSYEEISFIRKHVLKEVNSI</sequence>
<proteinExistence type="predicted"/>
<dbReference type="Proteomes" id="UP001165381">
    <property type="component" value="Unassembled WGS sequence"/>
</dbReference>
<keyword evidence="2" id="KW-0489">Methyltransferase</keyword>
<dbReference type="RefSeq" id="WP_249971592.1">
    <property type="nucleotide sequence ID" value="NZ_JAMFLZ010000001.1"/>
</dbReference>
<reference evidence="2" key="1">
    <citation type="submission" date="2022-05" db="EMBL/GenBank/DDBJ databases">
        <authorList>
            <person name="Park J.-S."/>
        </authorList>
    </citation>
    <scope>NUCLEOTIDE SEQUENCE</scope>
    <source>
        <strain evidence="2">2012CJ34-3</strain>
    </source>
</reference>